<dbReference type="EMBL" id="GBRH01252116">
    <property type="protein sequence ID" value="JAD45779.1"/>
    <property type="molecule type" value="Transcribed_RNA"/>
</dbReference>
<organism evidence="1">
    <name type="scientific">Arundo donax</name>
    <name type="common">Giant reed</name>
    <name type="synonym">Donax arundinaceus</name>
    <dbReference type="NCBI Taxonomy" id="35708"/>
    <lineage>
        <taxon>Eukaryota</taxon>
        <taxon>Viridiplantae</taxon>
        <taxon>Streptophyta</taxon>
        <taxon>Embryophyta</taxon>
        <taxon>Tracheophyta</taxon>
        <taxon>Spermatophyta</taxon>
        <taxon>Magnoliopsida</taxon>
        <taxon>Liliopsida</taxon>
        <taxon>Poales</taxon>
        <taxon>Poaceae</taxon>
        <taxon>PACMAD clade</taxon>
        <taxon>Arundinoideae</taxon>
        <taxon>Arundineae</taxon>
        <taxon>Arundo</taxon>
    </lineage>
</organism>
<name>A0A0A9A287_ARUDO</name>
<reference evidence="1" key="1">
    <citation type="submission" date="2014-09" db="EMBL/GenBank/DDBJ databases">
        <authorList>
            <person name="Magalhaes I.L.F."/>
            <person name="Oliveira U."/>
            <person name="Santos F.R."/>
            <person name="Vidigal T.H.D.A."/>
            <person name="Brescovit A.D."/>
            <person name="Santos A.J."/>
        </authorList>
    </citation>
    <scope>NUCLEOTIDE SEQUENCE</scope>
    <source>
        <tissue evidence="1">Shoot tissue taken approximately 20 cm above the soil surface</tissue>
    </source>
</reference>
<accession>A0A0A9A287</accession>
<proteinExistence type="predicted"/>
<sequence>MTLRSCRR</sequence>
<reference evidence="1" key="2">
    <citation type="journal article" date="2015" name="Data Brief">
        <title>Shoot transcriptome of the giant reed, Arundo donax.</title>
        <authorList>
            <person name="Barrero R.A."/>
            <person name="Guerrero F.D."/>
            <person name="Moolhuijzen P."/>
            <person name="Goolsby J.A."/>
            <person name="Tidwell J."/>
            <person name="Bellgard S.E."/>
            <person name="Bellgard M.I."/>
        </authorList>
    </citation>
    <scope>NUCLEOTIDE SEQUENCE</scope>
    <source>
        <tissue evidence="1">Shoot tissue taken approximately 20 cm above the soil surface</tissue>
    </source>
</reference>
<protein>
    <submittedName>
        <fullName evidence="1">Uncharacterized protein</fullName>
    </submittedName>
</protein>
<evidence type="ECO:0000313" key="1">
    <source>
        <dbReference type="EMBL" id="JAD45779.1"/>
    </source>
</evidence>